<dbReference type="AlphaFoldDB" id="A0A975BKJ3"/>
<dbReference type="Proteomes" id="UP000663722">
    <property type="component" value="Chromosome"/>
</dbReference>
<protein>
    <submittedName>
        <fullName evidence="1">Uncharacterized protein</fullName>
    </submittedName>
</protein>
<evidence type="ECO:0000313" key="1">
    <source>
        <dbReference type="EMBL" id="QTA86987.1"/>
    </source>
</evidence>
<gene>
    <name evidence="1" type="ORF">dnm_030140</name>
</gene>
<reference evidence="1" key="1">
    <citation type="journal article" date="2021" name="Microb. Physiol.">
        <title>Proteogenomic Insights into the Physiology of Marine, Sulfate-Reducing, Filamentous Desulfonema limicola and Desulfonema magnum.</title>
        <authorList>
            <person name="Schnaars V."/>
            <person name="Wohlbrand L."/>
            <person name="Scheve S."/>
            <person name="Hinrichs C."/>
            <person name="Reinhardt R."/>
            <person name="Rabus R."/>
        </authorList>
    </citation>
    <scope>NUCLEOTIDE SEQUENCE</scope>
    <source>
        <strain evidence="1">4be13</strain>
    </source>
</reference>
<keyword evidence="2" id="KW-1185">Reference proteome</keyword>
<dbReference type="EMBL" id="CP061800">
    <property type="protein sequence ID" value="QTA86987.1"/>
    <property type="molecule type" value="Genomic_DNA"/>
</dbReference>
<evidence type="ECO:0000313" key="2">
    <source>
        <dbReference type="Proteomes" id="UP000663722"/>
    </source>
</evidence>
<name>A0A975BKJ3_9BACT</name>
<dbReference type="KEGG" id="dmm:dnm_030140"/>
<sequence length="43" mass="5176">MKKKGEHSEHLICNTQHSILFKRINFGEPKIIDKKIYFCQMLQ</sequence>
<accession>A0A975BKJ3</accession>
<organism evidence="1 2">
    <name type="scientific">Desulfonema magnum</name>
    <dbReference type="NCBI Taxonomy" id="45655"/>
    <lineage>
        <taxon>Bacteria</taxon>
        <taxon>Pseudomonadati</taxon>
        <taxon>Thermodesulfobacteriota</taxon>
        <taxon>Desulfobacteria</taxon>
        <taxon>Desulfobacterales</taxon>
        <taxon>Desulfococcaceae</taxon>
        <taxon>Desulfonema</taxon>
    </lineage>
</organism>
<proteinExistence type="predicted"/>